<dbReference type="eggNOG" id="KOG3595">
    <property type="taxonomic scope" value="Eukaryota"/>
</dbReference>
<dbReference type="Pfam" id="PF25007">
    <property type="entry name" value="DYH2-5-8_CC"/>
    <property type="match status" value="1"/>
</dbReference>
<dbReference type="AlphaFoldDB" id="Q170I2"/>
<reference evidence="2" key="2">
    <citation type="journal article" date="2007" name="Science">
        <title>Genome sequence of Aedes aegypti, a major arbovirus vector.</title>
        <authorList>
            <person name="Nene V."/>
            <person name="Wortman J.R."/>
            <person name="Lawson D."/>
            <person name="Haas B."/>
            <person name="Kodira C."/>
            <person name="Tu Z.J."/>
            <person name="Loftus B."/>
            <person name="Xi Z."/>
            <person name="Megy K."/>
            <person name="Grabherr M."/>
            <person name="Ren Q."/>
            <person name="Zdobnov E.M."/>
            <person name="Lobo N.F."/>
            <person name="Campbell K.S."/>
            <person name="Brown S.E."/>
            <person name="Bonaldo M.F."/>
            <person name="Zhu J."/>
            <person name="Sinkins S.P."/>
            <person name="Hogenkamp D.G."/>
            <person name="Amedeo P."/>
            <person name="Arensburger P."/>
            <person name="Atkinson P.W."/>
            <person name="Bidwell S."/>
            <person name="Biedler J."/>
            <person name="Birney E."/>
            <person name="Bruggner R.V."/>
            <person name="Costas J."/>
            <person name="Coy M.R."/>
            <person name="Crabtree J."/>
            <person name="Crawford M."/>
            <person name="Debruyn B."/>
            <person name="Decaprio D."/>
            <person name="Eiglmeier K."/>
            <person name="Eisenstadt E."/>
            <person name="El-Dorry H."/>
            <person name="Gelbart W.M."/>
            <person name="Gomes S.L."/>
            <person name="Hammond M."/>
            <person name="Hannick L.I."/>
            <person name="Hogan J.R."/>
            <person name="Holmes M.H."/>
            <person name="Jaffe D."/>
            <person name="Johnston J.S."/>
            <person name="Kennedy R.C."/>
            <person name="Koo H."/>
            <person name="Kravitz S."/>
            <person name="Kriventseva E.V."/>
            <person name="Kulp D."/>
            <person name="Labutti K."/>
            <person name="Lee E."/>
            <person name="Li S."/>
            <person name="Lovin D.D."/>
            <person name="Mao C."/>
            <person name="Mauceli E."/>
            <person name="Menck C.F."/>
            <person name="Miller J.R."/>
            <person name="Montgomery P."/>
            <person name="Mori A."/>
            <person name="Nascimento A.L."/>
            <person name="Naveira H.F."/>
            <person name="Nusbaum C."/>
            <person name="O'leary S."/>
            <person name="Orvis J."/>
            <person name="Pertea M."/>
            <person name="Quesneville H."/>
            <person name="Reidenbach K.R."/>
            <person name="Rogers Y.H."/>
            <person name="Roth C.W."/>
            <person name="Schneider J.R."/>
            <person name="Schatz M."/>
            <person name="Shumway M."/>
            <person name="Stanke M."/>
            <person name="Stinson E.O."/>
            <person name="Tubio J.M."/>
            <person name="Vanzee J.P."/>
            <person name="Verjovski-Almeida S."/>
            <person name="Werner D."/>
            <person name="White O."/>
            <person name="Wyder S."/>
            <person name="Zeng Q."/>
            <person name="Zhao Q."/>
            <person name="Zhao Y."/>
            <person name="Hill C.A."/>
            <person name="Raikhel A.S."/>
            <person name="Soares M.B."/>
            <person name="Knudson D.L."/>
            <person name="Lee N.H."/>
            <person name="Galagan J."/>
            <person name="Salzberg S.L."/>
            <person name="Paulsen I.T."/>
            <person name="Dimopoulos G."/>
            <person name="Collins F.H."/>
            <person name="Birren B."/>
            <person name="Fraser-Liggett C.M."/>
            <person name="Severson D.W."/>
        </authorList>
    </citation>
    <scope>NUCLEOTIDE SEQUENCE [LARGE SCALE GENOMIC DNA]</scope>
    <source>
        <strain evidence="2">Liverpool</strain>
    </source>
</reference>
<protein>
    <submittedName>
        <fullName evidence="2">AAEL007903-PA</fullName>
    </submittedName>
</protein>
<gene>
    <name evidence="2" type="ORF">AaeL_AAEL007903</name>
</gene>
<evidence type="ECO:0000313" key="3">
    <source>
        <dbReference type="Proteomes" id="UP000682892"/>
    </source>
</evidence>
<sequence length="125" mass="14592">MLKHNMEALSVEPKEVEDLKTLEKTYQSCFDSIPALKEEIGTIIKYFNVLEKSVSDLLPEAYQLRCNIHSNWQQYTDFLSKVKDQIENYQNLFKLSMANDVADLKVDAIEMLKMLDDQLPINKEM</sequence>
<reference evidence="2" key="3">
    <citation type="submission" date="2012-09" db="EMBL/GenBank/DDBJ databases">
        <authorList>
            <consortium name="VectorBase"/>
        </authorList>
    </citation>
    <scope>NUCLEOTIDE SEQUENCE</scope>
    <source>
        <strain evidence="2">Liverpool</strain>
    </source>
</reference>
<evidence type="ECO:0000259" key="1">
    <source>
        <dbReference type="Pfam" id="PF25007"/>
    </source>
</evidence>
<dbReference type="EMBL" id="CH477473">
    <property type="protein sequence ID" value="EAT40360.1"/>
    <property type="molecule type" value="Genomic_DNA"/>
</dbReference>
<dbReference type="HOGENOM" id="CLU_1994470_0_0_1"/>
<feature type="domain" description="Dynein axonemal heavy chain 2/5/8 coiled-coil" evidence="1">
    <location>
        <begin position="2"/>
        <end position="98"/>
    </location>
</feature>
<organism evidence="2 3">
    <name type="scientific">Aedes aegypti</name>
    <name type="common">Yellowfever mosquito</name>
    <name type="synonym">Culex aegypti</name>
    <dbReference type="NCBI Taxonomy" id="7159"/>
    <lineage>
        <taxon>Eukaryota</taxon>
        <taxon>Metazoa</taxon>
        <taxon>Ecdysozoa</taxon>
        <taxon>Arthropoda</taxon>
        <taxon>Hexapoda</taxon>
        <taxon>Insecta</taxon>
        <taxon>Pterygota</taxon>
        <taxon>Neoptera</taxon>
        <taxon>Endopterygota</taxon>
        <taxon>Diptera</taxon>
        <taxon>Nematocera</taxon>
        <taxon>Culicoidea</taxon>
        <taxon>Culicidae</taxon>
        <taxon>Culicinae</taxon>
        <taxon>Aedini</taxon>
        <taxon>Aedes</taxon>
        <taxon>Stegomyia</taxon>
    </lineage>
</organism>
<name>Q170I2_AEDAE</name>
<accession>Q170I2</accession>
<dbReference type="PaxDb" id="7159-AAEL007903-PA"/>
<proteinExistence type="predicted"/>
<dbReference type="STRING" id="7159.Q170I2"/>
<dbReference type="InterPro" id="IPR056759">
    <property type="entry name" value="DYH2-5-8_CC"/>
</dbReference>
<reference evidence="2" key="1">
    <citation type="submission" date="2005-10" db="EMBL/GenBank/DDBJ databases">
        <authorList>
            <person name="Loftus B.J."/>
            <person name="Nene V.M."/>
            <person name="Hannick L.I."/>
            <person name="Bidwell S."/>
            <person name="Haas B."/>
            <person name="Amedeo P."/>
            <person name="Orvis J."/>
            <person name="Wortman J.R."/>
            <person name="White O.R."/>
            <person name="Salzberg S."/>
            <person name="Shumway M."/>
            <person name="Koo H."/>
            <person name="Zhao Y."/>
            <person name="Holmes M."/>
            <person name="Miller J."/>
            <person name="Schatz M."/>
            <person name="Pop M."/>
            <person name="Pai G."/>
            <person name="Utterback T."/>
            <person name="Rogers Y.-H."/>
            <person name="Kravitz S."/>
            <person name="Fraser C.M."/>
        </authorList>
    </citation>
    <scope>NUCLEOTIDE SEQUENCE</scope>
    <source>
        <strain evidence="2">Liverpool</strain>
    </source>
</reference>
<dbReference type="Proteomes" id="UP000682892">
    <property type="component" value="Chromosome 3"/>
</dbReference>
<dbReference type="VEuPathDB" id="VectorBase:AAEL007903"/>
<evidence type="ECO:0000313" key="2">
    <source>
        <dbReference type="EMBL" id="EAT40360.1"/>
    </source>
</evidence>